<dbReference type="EMBL" id="JAYKXN010000003">
    <property type="protein sequence ID" value="KAK7300749.1"/>
    <property type="molecule type" value="Genomic_DNA"/>
</dbReference>
<name>A0AAN9JM80_CLITE</name>
<organism evidence="1 2">
    <name type="scientific">Clitoria ternatea</name>
    <name type="common">Butterfly pea</name>
    <dbReference type="NCBI Taxonomy" id="43366"/>
    <lineage>
        <taxon>Eukaryota</taxon>
        <taxon>Viridiplantae</taxon>
        <taxon>Streptophyta</taxon>
        <taxon>Embryophyta</taxon>
        <taxon>Tracheophyta</taxon>
        <taxon>Spermatophyta</taxon>
        <taxon>Magnoliopsida</taxon>
        <taxon>eudicotyledons</taxon>
        <taxon>Gunneridae</taxon>
        <taxon>Pentapetalae</taxon>
        <taxon>rosids</taxon>
        <taxon>fabids</taxon>
        <taxon>Fabales</taxon>
        <taxon>Fabaceae</taxon>
        <taxon>Papilionoideae</taxon>
        <taxon>50 kb inversion clade</taxon>
        <taxon>NPAAA clade</taxon>
        <taxon>indigoferoid/millettioid clade</taxon>
        <taxon>Phaseoleae</taxon>
        <taxon>Clitoria</taxon>
    </lineage>
</organism>
<dbReference type="AlphaFoldDB" id="A0AAN9JM80"/>
<accession>A0AAN9JM80</accession>
<evidence type="ECO:0000313" key="2">
    <source>
        <dbReference type="Proteomes" id="UP001359559"/>
    </source>
</evidence>
<evidence type="ECO:0000313" key="1">
    <source>
        <dbReference type="EMBL" id="KAK7300749.1"/>
    </source>
</evidence>
<comment type="caution">
    <text evidence="1">The sequence shown here is derived from an EMBL/GenBank/DDBJ whole genome shotgun (WGS) entry which is preliminary data.</text>
</comment>
<reference evidence="1 2" key="1">
    <citation type="submission" date="2024-01" db="EMBL/GenBank/DDBJ databases">
        <title>The genomes of 5 underutilized Papilionoideae crops provide insights into root nodulation and disease resistance.</title>
        <authorList>
            <person name="Yuan L."/>
        </authorList>
    </citation>
    <scope>NUCLEOTIDE SEQUENCE [LARGE SCALE GENOMIC DNA]</scope>
    <source>
        <strain evidence="1">LY-2023</strain>
        <tissue evidence="1">Leaf</tissue>
    </source>
</reference>
<keyword evidence="2" id="KW-1185">Reference proteome</keyword>
<protein>
    <submittedName>
        <fullName evidence="1">Uncharacterized protein</fullName>
    </submittedName>
</protein>
<sequence length="100" mass="11349">MGGWELLRKKTTPTTRFKFLHCEARIVSSRGNKPWPHCVSNPPWVIPAMDDRGVSLPEDDTLVSYARFQCNTSSSALLYTLNTHDLALGPCFVCLGKFYW</sequence>
<proteinExistence type="predicted"/>
<dbReference type="Proteomes" id="UP001359559">
    <property type="component" value="Unassembled WGS sequence"/>
</dbReference>
<gene>
    <name evidence="1" type="ORF">RJT34_11598</name>
</gene>